<keyword evidence="2" id="KW-0472">Membrane</keyword>
<feature type="region of interest" description="Disordered" evidence="1">
    <location>
        <begin position="1"/>
        <end position="21"/>
    </location>
</feature>
<feature type="transmembrane region" description="Helical" evidence="2">
    <location>
        <begin position="77"/>
        <end position="96"/>
    </location>
</feature>
<dbReference type="AlphaFoldDB" id="A0AAD8L2R3"/>
<dbReference type="EMBL" id="JAUHHV010000001">
    <property type="protein sequence ID" value="KAK1434384.1"/>
    <property type="molecule type" value="Genomic_DNA"/>
</dbReference>
<sequence length="100" mass="11214">MSVRQLSLYTPAGRKAAGEGEGDWARSIRSEFPIQIEALYRQQRARVDPGLTFHYFFHDERTASASVKVVEGPLSQMFGSFTSILTVFAIIFWTRIKGGA</sequence>
<evidence type="ECO:0000256" key="2">
    <source>
        <dbReference type="SAM" id="Phobius"/>
    </source>
</evidence>
<comment type="caution">
    <text evidence="3">The sequence shown here is derived from an EMBL/GenBank/DDBJ whole genome shotgun (WGS) entry which is preliminary data.</text>
</comment>
<organism evidence="3 4">
    <name type="scientific">Tagetes erecta</name>
    <name type="common">African marigold</name>
    <dbReference type="NCBI Taxonomy" id="13708"/>
    <lineage>
        <taxon>Eukaryota</taxon>
        <taxon>Viridiplantae</taxon>
        <taxon>Streptophyta</taxon>
        <taxon>Embryophyta</taxon>
        <taxon>Tracheophyta</taxon>
        <taxon>Spermatophyta</taxon>
        <taxon>Magnoliopsida</taxon>
        <taxon>eudicotyledons</taxon>
        <taxon>Gunneridae</taxon>
        <taxon>Pentapetalae</taxon>
        <taxon>asterids</taxon>
        <taxon>campanulids</taxon>
        <taxon>Asterales</taxon>
        <taxon>Asteraceae</taxon>
        <taxon>Asteroideae</taxon>
        <taxon>Heliantheae alliance</taxon>
        <taxon>Tageteae</taxon>
        <taxon>Tagetes</taxon>
    </lineage>
</organism>
<keyword evidence="2" id="KW-1133">Transmembrane helix</keyword>
<keyword evidence="2" id="KW-0812">Transmembrane</keyword>
<evidence type="ECO:0000313" key="4">
    <source>
        <dbReference type="Proteomes" id="UP001229421"/>
    </source>
</evidence>
<proteinExistence type="predicted"/>
<keyword evidence="4" id="KW-1185">Reference proteome</keyword>
<name>A0AAD8L2R3_TARER</name>
<reference evidence="3" key="1">
    <citation type="journal article" date="2023" name="bioRxiv">
        <title>Improved chromosome-level genome assembly for marigold (Tagetes erecta).</title>
        <authorList>
            <person name="Jiang F."/>
            <person name="Yuan L."/>
            <person name="Wang S."/>
            <person name="Wang H."/>
            <person name="Xu D."/>
            <person name="Wang A."/>
            <person name="Fan W."/>
        </authorList>
    </citation>
    <scope>NUCLEOTIDE SEQUENCE</scope>
    <source>
        <strain evidence="3">WSJ</strain>
        <tissue evidence="3">Leaf</tissue>
    </source>
</reference>
<gene>
    <name evidence="3" type="ORF">QVD17_00123</name>
</gene>
<dbReference type="Proteomes" id="UP001229421">
    <property type="component" value="Unassembled WGS sequence"/>
</dbReference>
<evidence type="ECO:0000256" key="1">
    <source>
        <dbReference type="SAM" id="MobiDB-lite"/>
    </source>
</evidence>
<evidence type="ECO:0000313" key="3">
    <source>
        <dbReference type="EMBL" id="KAK1434384.1"/>
    </source>
</evidence>
<protein>
    <submittedName>
        <fullName evidence="3">Uncharacterized protein</fullName>
    </submittedName>
</protein>
<accession>A0AAD8L2R3</accession>